<name>A0AAE4F0N1_9EURY</name>
<feature type="region of interest" description="Disordered" evidence="1">
    <location>
        <begin position="148"/>
        <end position="181"/>
    </location>
</feature>
<protein>
    <submittedName>
        <fullName evidence="2">DUF5797 family protein</fullName>
    </submittedName>
</protein>
<keyword evidence="3" id="KW-1185">Reference proteome</keyword>
<evidence type="ECO:0000256" key="1">
    <source>
        <dbReference type="SAM" id="MobiDB-lite"/>
    </source>
</evidence>
<feature type="region of interest" description="Disordered" evidence="1">
    <location>
        <begin position="64"/>
        <end position="84"/>
    </location>
</feature>
<evidence type="ECO:0000313" key="2">
    <source>
        <dbReference type="EMBL" id="MDS0223467.1"/>
    </source>
</evidence>
<dbReference type="Pfam" id="PF19110">
    <property type="entry name" value="DUF5797"/>
    <property type="match status" value="1"/>
</dbReference>
<reference evidence="2 3" key="1">
    <citation type="submission" date="2022-06" db="EMBL/GenBank/DDBJ databases">
        <title>Haloarcula sp. a new haloarchaeum isolate from saline soil.</title>
        <authorList>
            <person name="Strakova D."/>
            <person name="Galisteo C."/>
            <person name="Sanchez-Porro C."/>
            <person name="Ventosa A."/>
        </authorList>
    </citation>
    <scope>NUCLEOTIDE SEQUENCE [LARGE SCALE GENOMIC DNA]</scope>
    <source>
        <strain evidence="2 3">S1AR25-5A</strain>
    </source>
</reference>
<dbReference type="AlphaFoldDB" id="A0AAE4F0N1"/>
<dbReference type="InterPro" id="IPR043815">
    <property type="entry name" value="DUF5797"/>
</dbReference>
<dbReference type="Proteomes" id="UP001253439">
    <property type="component" value="Unassembled WGS sequence"/>
</dbReference>
<evidence type="ECO:0000313" key="3">
    <source>
        <dbReference type="Proteomes" id="UP001253439"/>
    </source>
</evidence>
<sequence length="193" mass="22020">MDEEELNRLRDIVRLQPTKNAELKDQWALKSGSEVHWYLESHLSEYYYRDKDSYIRATEMGESLIEDPEGGTPGNGKSPDKTDLQRRDLIISLVELTEKVDHLPGPNEIKEQSEYALQRYQEEFGNLINAYKAAGLLPGDATKEDFHREIGLRSNSDSRYSESEESDGDADSKDNSGEIDDALKKKMLFDDGI</sequence>
<proteinExistence type="predicted"/>
<gene>
    <name evidence="2" type="ORF">NDI54_19180</name>
</gene>
<comment type="caution">
    <text evidence="2">The sequence shown here is derived from an EMBL/GenBank/DDBJ whole genome shotgun (WGS) entry which is preliminary data.</text>
</comment>
<dbReference type="EMBL" id="JAMQOM010000015">
    <property type="protein sequence ID" value="MDS0223467.1"/>
    <property type="molecule type" value="Genomic_DNA"/>
</dbReference>
<organism evidence="2 3">
    <name type="scientific">Haloarcula terrestris</name>
    <dbReference type="NCBI Taxonomy" id="2950533"/>
    <lineage>
        <taxon>Archaea</taxon>
        <taxon>Methanobacteriati</taxon>
        <taxon>Methanobacteriota</taxon>
        <taxon>Stenosarchaea group</taxon>
        <taxon>Halobacteria</taxon>
        <taxon>Halobacteriales</taxon>
        <taxon>Haloarculaceae</taxon>
        <taxon>Haloarcula</taxon>
    </lineage>
</organism>
<accession>A0AAE4F0N1</accession>
<feature type="compositionally biased region" description="Basic and acidic residues" evidence="1">
    <location>
        <begin position="170"/>
        <end position="181"/>
    </location>
</feature>